<feature type="non-terminal residue" evidence="3">
    <location>
        <position position="1"/>
    </location>
</feature>
<keyword evidence="2" id="KW-1133">Transmembrane helix</keyword>
<gene>
    <name evidence="3" type="primary">Ervv2</name>
    <name evidence="3" type="ORF">SMICAP_R15022</name>
</gene>
<comment type="caution">
    <text evidence="3">The sequence shown here is derived from an EMBL/GenBank/DDBJ whole genome shotgun (WGS) entry which is preliminary data.</text>
</comment>
<dbReference type="SUPFAM" id="SSF58069">
    <property type="entry name" value="Virus ectodomain"/>
    <property type="match status" value="1"/>
</dbReference>
<keyword evidence="2" id="KW-0812">Transmembrane</keyword>
<evidence type="ECO:0000256" key="2">
    <source>
        <dbReference type="SAM" id="Phobius"/>
    </source>
</evidence>
<feature type="non-terminal residue" evidence="3">
    <location>
        <position position="122"/>
    </location>
</feature>
<dbReference type="EMBL" id="VWYW01000479">
    <property type="protein sequence ID" value="NXF10194.1"/>
    <property type="molecule type" value="Genomic_DNA"/>
</dbReference>
<dbReference type="PANTHER" id="PTHR10424">
    <property type="entry name" value="VIRAL ENVELOPE PROTEIN"/>
    <property type="match status" value="1"/>
</dbReference>
<sequence>LTKQGGVCAVVGTSCYTYIDQNQAVNTDLQSIWNQMKILHQVTQDNTSWGFQELWDKLTSWLPNLAWLKQLFMAIVIVLGIVVCFGARCFMWMCMCTNDGYKEWKRHQLRWKVESGKYFRRT</sequence>
<proteinExistence type="predicted"/>
<protein>
    <submittedName>
        <fullName evidence="3">ERVV2 protein</fullName>
    </submittedName>
</protein>
<accession>A0A7K8QYX3</accession>
<evidence type="ECO:0000313" key="4">
    <source>
        <dbReference type="Proteomes" id="UP000567624"/>
    </source>
</evidence>
<keyword evidence="4" id="KW-1185">Reference proteome</keyword>
<name>A0A7K8QYX3_9PASS</name>
<evidence type="ECO:0000256" key="1">
    <source>
        <dbReference type="ARBA" id="ARBA00023157"/>
    </source>
</evidence>
<keyword evidence="1" id="KW-1015">Disulfide bond</keyword>
<dbReference type="Gene3D" id="1.10.287.210">
    <property type="match status" value="1"/>
</dbReference>
<organism evidence="3 4">
    <name type="scientific">Smithornis capensis</name>
    <dbReference type="NCBI Taxonomy" id="363769"/>
    <lineage>
        <taxon>Eukaryota</taxon>
        <taxon>Metazoa</taxon>
        <taxon>Chordata</taxon>
        <taxon>Craniata</taxon>
        <taxon>Vertebrata</taxon>
        <taxon>Euteleostomi</taxon>
        <taxon>Archelosauria</taxon>
        <taxon>Archosauria</taxon>
        <taxon>Dinosauria</taxon>
        <taxon>Saurischia</taxon>
        <taxon>Theropoda</taxon>
        <taxon>Coelurosauria</taxon>
        <taxon>Aves</taxon>
        <taxon>Neognathae</taxon>
        <taxon>Neoaves</taxon>
        <taxon>Telluraves</taxon>
        <taxon>Australaves</taxon>
        <taxon>Passeriformes</taxon>
        <taxon>Eurylaimidae</taxon>
        <taxon>Smithornis</taxon>
    </lineage>
</organism>
<evidence type="ECO:0000313" key="3">
    <source>
        <dbReference type="EMBL" id="NXF10194.1"/>
    </source>
</evidence>
<keyword evidence="2" id="KW-0472">Membrane</keyword>
<dbReference type="PANTHER" id="PTHR10424:SF73">
    <property type="entry name" value="ENDOGENOUS RETROVIRUS GROUP FC1 ENV POLYPROTEIN-RELATED"/>
    <property type="match status" value="1"/>
</dbReference>
<dbReference type="AlphaFoldDB" id="A0A7K8QYX3"/>
<reference evidence="3 4" key="1">
    <citation type="submission" date="2019-09" db="EMBL/GenBank/DDBJ databases">
        <title>Bird 10,000 Genomes (B10K) Project - Family phase.</title>
        <authorList>
            <person name="Zhang G."/>
        </authorList>
    </citation>
    <scope>NUCLEOTIDE SEQUENCE [LARGE SCALE GENOMIC DNA]</scope>
    <source>
        <strain evidence="3">B10K-CU-031-20</strain>
    </source>
</reference>
<dbReference type="Proteomes" id="UP000567624">
    <property type="component" value="Unassembled WGS sequence"/>
</dbReference>
<feature type="transmembrane region" description="Helical" evidence="2">
    <location>
        <begin position="71"/>
        <end position="96"/>
    </location>
</feature>
<dbReference type="InterPro" id="IPR018154">
    <property type="entry name" value="TLV/ENV_coat_polyprotein"/>
</dbReference>